<protein>
    <submittedName>
        <fullName evidence="5">DNA-binding GntR family transcriptional regulator</fullName>
    </submittedName>
</protein>
<dbReference type="SUPFAM" id="SSF46785">
    <property type="entry name" value="Winged helix' DNA-binding domain"/>
    <property type="match status" value="1"/>
</dbReference>
<name>A0A839ZE12_9HYPH</name>
<dbReference type="InterPro" id="IPR008920">
    <property type="entry name" value="TF_FadR/GntR_C"/>
</dbReference>
<dbReference type="SUPFAM" id="SSF48008">
    <property type="entry name" value="GntR ligand-binding domain-like"/>
    <property type="match status" value="1"/>
</dbReference>
<sequence>MEKLTPIDVSTLQERVYFRLREAISQGDFAPGATLTIRTLAASLGTSAMPVREALKRLVAEKVLEQRSNRSVAVPQFTMPSFRELIRIRMTIESLATRWAARRADPALLDHLRQLNALMAEAIDRGESEKVLDANRRFHFAIYAAADMPQLLEIIKGLWLRTGPYLGAAYRMIPGAQWHFLNGTRVHARIIEAMSAGNADRAANGIAMDIWFTARRFRPTMERLSGAMRDGEAENALDFAQLYSGLRLAPALSLPAGAK</sequence>
<dbReference type="EMBL" id="JACICD010000007">
    <property type="protein sequence ID" value="MBB3772907.1"/>
    <property type="molecule type" value="Genomic_DNA"/>
</dbReference>
<dbReference type="Gene3D" id="1.20.120.530">
    <property type="entry name" value="GntR ligand-binding domain-like"/>
    <property type="match status" value="1"/>
</dbReference>
<gene>
    <name evidence="5" type="ORF">FHS55_003532</name>
</gene>
<evidence type="ECO:0000313" key="5">
    <source>
        <dbReference type="EMBL" id="MBB3772907.1"/>
    </source>
</evidence>
<keyword evidence="2 5" id="KW-0238">DNA-binding</keyword>
<dbReference type="AlphaFoldDB" id="A0A839ZE12"/>
<dbReference type="PROSITE" id="PS50949">
    <property type="entry name" value="HTH_GNTR"/>
    <property type="match status" value="1"/>
</dbReference>
<reference evidence="5 6" key="1">
    <citation type="submission" date="2020-08" db="EMBL/GenBank/DDBJ databases">
        <title>Genomic Encyclopedia of Type Strains, Phase IV (KMG-IV): sequencing the most valuable type-strain genomes for metagenomic binning, comparative biology and taxonomic classification.</title>
        <authorList>
            <person name="Goeker M."/>
        </authorList>
    </citation>
    <scope>NUCLEOTIDE SEQUENCE [LARGE SCALE GENOMIC DNA]</scope>
    <source>
        <strain evidence="5 6">DSM 5895</strain>
    </source>
</reference>
<evidence type="ECO:0000259" key="4">
    <source>
        <dbReference type="PROSITE" id="PS50949"/>
    </source>
</evidence>
<keyword evidence="6" id="KW-1185">Reference proteome</keyword>
<dbReference type="Pfam" id="PF07729">
    <property type="entry name" value="FCD"/>
    <property type="match status" value="1"/>
</dbReference>
<keyword evidence="3" id="KW-0804">Transcription</keyword>
<dbReference type="SMART" id="SM00345">
    <property type="entry name" value="HTH_GNTR"/>
    <property type="match status" value="1"/>
</dbReference>
<comment type="caution">
    <text evidence="5">The sequence shown here is derived from an EMBL/GenBank/DDBJ whole genome shotgun (WGS) entry which is preliminary data.</text>
</comment>
<dbReference type="PANTHER" id="PTHR43537">
    <property type="entry name" value="TRANSCRIPTIONAL REGULATOR, GNTR FAMILY"/>
    <property type="match status" value="1"/>
</dbReference>
<evidence type="ECO:0000256" key="3">
    <source>
        <dbReference type="ARBA" id="ARBA00023163"/>
    </source>
</evidence>
<dbReference type="InterPro" id="IPR011711">
    <property type="entry name" value="GntR_C"/>
</dbReference>
<feature type="domain" description="HTH gntR-type" evidence="4">
    <location>
        <begin position="10"/>
        <end position="77"/>
    </location>
</feature>
<dbReference type="CDD" id="cd07377">
    <property type="entry name" value="WHTH_GntR"/>
    <property type="match status" value="1"/>
</dbReference>
<dbReference type="GO" id="GO:0003700">
    <property type="term" value="F:DNA-binding transcription factor activity"/>
    <property type="evidence" value="ECO:0007669"/>
    <property type="project" value="InterPro"/>
</dbReference>
<dbReference type="Pfam" id="PF00392">
    <property type="entry name" value="GntR"/>
    <property type="match status" value="1"/>
</dbReference>
<accession>A0A839ZE12</accession>
<dbReference type="Gene3D" id="1.10.10.10">
    <property type="entry name" value="Winged helix-like DNA-binding domain superfamily/Winged helix DNA-binding domain"/>
    <property type="match status" value="1"/>
</dbReference>
<dbReference type="InterPro" id="IPR000524">
    <property type="entry name" value="Tscrpt_reg_HTH_GntR"/>
</dbReference>
<dbReference type="RefSeq" id="WP_183191064.1">
    <property type="nucleotide sequence ID" value="NZ_JACICD010000007.1"/>
</dbReference>
<dbReference type="SMART" id="SM00895">
    <property type="entry name" value="FCD"/>
    <property type="match status" value="1"/>
</dbReference>
<dbReference type="PANTHER" id="PTHR43537:SF39">
    <property type="entry name" value="HTH-TYPE TRANSCRIPTIONAL REGULATOR MCBR"/>
    <property type="match status" value="1"/>
</dbReference>
<evidence type="ECO:0000256" key="2">
    <source>
        <dbReference type="ARBA" id="ARBA00023125"/>
    </source>
</evidence>
<organism evidence="5 6">
    <name type="scientific">Ancylobacter tetraedralis</name>
    <dbReference type="NCBI Taxonomy" id="217068"/>
    <lineage>
        <taxon>Bacteria</taxon>
        <taxon>Pseudomonadati</taxon>
        <taxon>Pseudomonadota</taxon>
        <taxon>Alphaproteobacteria</taxon>
        <taxon>Hyphomicrobiales</taxon>
        <taxon>Xanthobacteraceae</taxon>
        <taxon>Ancylobacter</taxon>
    </lineage>
</organism>
<dbReference type="InterPro" id="IPR036390">
    <property type="entry name" value="WH_DNA-bd_sf"/>
</dbReference>
<evidence type="ECO:0000256" key="1">
    <source>
        <dbReference type="ARBA" id="ARBA00023015"/>
    </source>
</evidence>
<dbReference type="GO" id="GO:0003677">
    <property type="term" value="F:DNA binding"/>
    <property type="evidence" value="ECO:0007669"/>
    <property type="project" value="UniProtKB-KW"/>
</dbReference>
<keyword evidence="1" id="KW-0805">Transcription regulation</keyword>
<proteinExistence type="predicted"/>
<dbReference type="Proteomes" id="UP000533469">
    <property type="component" value="Unassembled WGS sequence"/>
</dbReference>
<evidence type="ECO:0000313" key="6">
    <source>
        <dbReference type="Proteomes" id="UP000533469"/>
    </source>
</evidence>
<dbReference type="InterPro" id="IPR036388">
    <property type="entry name" value="WH-like_DNA-bd_sf"/>
</dbReference>